<keyword evidence="1" id="KW-0472">Membrane</keyword>
<accession>A0A2H0UR63</accession>
<protein>
    <recommendedName>
        <fullName evidence="4">ECF transporter S component</fullName>
    </recommendedName>
</protein>
<proteinExistence type="predicted"/>
<evidence type="ECO:0008006" key="4">
    <source>
        <dbReference type="Google" id="ProtNLM"/>
    </source>
</evidence>
<feature type="transmembrane region" description="Helical" evidence="1">
    <location>
        <begin position="143"/>
        <end position="165"/>
    </location>
</feature>
<name>A0A2H0UR63_9BACT</name>
<keyword evidence="1" id="KW-0812">Transmembrane</keyword>
<feature type="transmembrane region" description="Helical" evidence="1">
    <location>
        <begin position="43"/>
        <end position="64"/>
    </location>
</feature>
<dbReference type="EMBL" id="PFBC01000012">
    <property type="protein sequence ID" value="PIR88156.1"/>
    <property type="molecule type" value="Genomic_DNA"/>
</dbReference>
<organism evidence="2 3">
    <name type="scientific">Candidatus Harrisonbacteria bacterium CG10_big_fil_rev_8_21_14_0_10_45_28</name>
    <dbReference type="NCBI Taxonomy" id="1974586"/>
    <lineage>
        <taxon>Bacteria</taxon>
        <taxon>Candidatus Harrisoniibacteriota</taxon>
    </lineage>
</organism>
<keyword evidence="1" id="KW-1133">Transmembrane helix</keyword>
<evidence type="ECO:0000313" key="3">
    <source>
        <dbReference type="Proteomes" id="UP000230903"/>
    </source>
</evidence>
<comment type="caution">
    <text evidence="2">The sequence shown here is derived from an EMBL/GenBank/DDBJ whole genome shotgun (WGS) entry which is preliminary data.</text>
</comment>
<feature type="transmembrane region" description="Helical" evidence="1">
    <location>
        <begin position="103"/>
        <end position="131"/>
    </location>
</feature>
<sequence length="227" mass="25337">MNKFLTKKNLYFTAIFTVLGFLALQVPVAQIVGAKGNFTLFDFFGPLAASFIGLVPGLIAIFLTQLANVLVHNTSFFEAAVLIRFFPMLFAAFYFASKSRFTLIIPIAAMVGFLIHPIGASAWLYSTFWLIPIIAYFFKDQSLFLRSLGTTFTAHAVGGVLWLYTFGLSSETWLALIPVVAKERLMFGVGIMVSYLVFNNVLAFLTEKKLVRLPFLTDKKYLLGLPK</sequence>
<feature type="transmembrane region" description="Helical" evidence="1">
    <location>
        <begin position="185"/>
        <end position="205"/>
    </location>
</feature>
<evidence type="ECO:0000313" key="2">
    <source>
        <dbReference type="EMBL" id="PIR88156.1"/>
    </source>
</evidence>
<gene>
    <name evidence="2" type="ORF">COU10_00740</name>
</gene>
<reference evidence="3" key="1">
    <citation type="submission" date="2017-09" db="EMBL/GenBank/DDBJ databases">
        <title>Depth-based differentiation of microbial function through sediment-hosted aquifers and enrichment of novel symbionts in the deep terrestrial subsurface.</title>
        <authorList>
            <person name="Probst A.J."/>
            <person name="Ladd B."/>
            <person name="Jarett J.K."/>
            <person name="Geller-Mcgrath D.E."/>
            <person name="Sieber C.M.K."/>
            <person name="Emerson J.B."/>
            <person name="Anantharaman K."/>
            <person name="Thomas B.C."/>
            <person name="Malmstrom R."/>
            <person name="Stieglmeier M."/>
            <person name="Klingl A."/>
            <person name="Woyke T."/>
            <person name="Ryan C.M."/>
            <person name="Banfield J.F."/>
        </authorList>
    </citation>
    <scope>NUCLEOTIDE SEQUENCE [LARGE SCALE GENOMIC DNA]</scope>
</reference>
<feature type="transmembrane region" description="Helical" evidence="1">
    <location>
        <begin position="76"/>
        <end position="97"/>
    </location>
</feature>
<evidence type="ECO:0000256" key="1">
    <source>
        <dbReference type="SAM" id="Phobius"/>
    </source>
</evidence>
<dbReference type="Proteomes" id="UP000230903">
    <property type="component" value="Unassembled WGS sequence"/>
</dbReference>
<dbReference type="AlphaFoldDB" id="A0A2H0UR63"/>